<reference evidence="4 5" key="1">
    <citation type="submission" date="2020-08" db="EMBL/GenBank/DDBJ databases">
        <title>Sequencing the genomes of 1000 actinobacteria strains.</title>
        <authorList>
            <person name="Klenk H.-P."/>
        </authorList>
    </citation>
    <scope>NUCLEOTIDE SEQUENCE [LARGE SCALE GENOMIC DNA]</scope>
    <source>
        <strain evidence="4 5">DSM 44786</strain>
    </source>
</reference>
<sequence length="727" mass="79097">MAEPRHHWVRAPHRAARAAAHEQLALPPVLVTVSAHRRLRGPYTAVGSLLRALVPDALTRCPEAVRRHDVEILSTAPELRGVVPASRETLTSLAVPKERTRYYSRLRTLRIAHGLVEFLTEYAQALGDGPHTLVVEDLHRADPTDQEFLAVLLRRMDPALLTVVAHTGTEPLDAPLGEVAAPLEPALTAHCLTVHGTAPADLLPAGPAERAALYVAGDGTAEDPRAAEAYELLPPAGRAALHDARRLELEALDERSLSLGALLWHAEHGSDPSGAGAELLREASNYCTDMGFYHAVLDYGERGSALVTHESHPRHWWTFLAKPANAYAGLGLTDRILPLWERARALSTDPEIHLQCAYGTAMLYTRFLDDDQRDHQVARGWINTAIAFATRTPDPKERAFRTAFNRNGLALIEVREGRPEAALALLDECVARLDEILDPGEHALHRSVLVYNRAQVHGGLGRHEDAVADYTSVITVDPNYAEYYFDRGIVLRRTGRSVEALADFDEAIRLSPPFPEAYYNRADVRAELGDVKGAVQDFGYVIELDPAFVDAYLNRAGLLTDLGDLPGARRDVAAGLALDPANAQLLAVQGQLHVAEGELAEAREAYSAALAADPEFAQAWALRGELAYEEGDLAAAAADLQRAVQLSEDPGLRFNLAVAYQDADRHGEALGLLDTVVAETDDPSARLQRARSLQALGRRPEAVADVRAAVEADPELALPDEARDLLG</sequence>
<dbReference type="Pfam" id="PF07721">
    <property type="entry name" value="TPR_4"/>
    <property type="match status" value="2"/>
</dbReference>
<keyword evidence="2 3" id="KW-0802">TPR repeat</keyword>
<dbReference type="GO" id="GO:0046813">
    <property type="term" value="P:receptor-mediated virion attachment to host cell"/>
    <property type="evidence" value="ECO:0007669"/>
    <property type="project" value="TreeGrafter"/>
</dbReference>
<dbReference type="Gene3D" id="1.25.40.10">
    <property type="entry name" value="Tetratricopeptide repeat domain"/>
    <property type="match status" value="2"/>
</dbReference>
<feature type="repeat" description="TPR" evidence="3">
    <location>
        <begin position="583"/>
        <end position="616"/>
    </location>
</feature>
<keyword evidence="1" id="KW-0677">Repeat</keyword>
<feature type="repeat" description="TPR" evidence="3">
    <location>
        <begin position="515"/>
        <end position="548"/>
    </location>
</feature>
<dbReference type="AlphaFoldDB" id="A0A7W7SJ51"/>
<feature type="repeat" description="TPR" evidence="3">
    <location>
        <begin position="617"/>
        <end position="650"/>
    </location>
</feature>
<dbReference type="PANTHER" id="PTHR44858:SF1">
    <property type="entry name" value="UDP-N-ACETYLGLUCOSAMINE--PEPTIDE N-ACETYLGLUCOSAMINYLTRANSFERASE SPINDLY-RELATED"/>
    <property type="match status" value="1"/>
</dbReference>
<evidence type="ECO:0000313" key="4">
    <source>
        <dbReference type="EMBL" id="MBB4950246.1"/>
    </source>
</evidence>
<protein>
    <submittedName>
        <fullName evidence="4">Tetratricopeptide (TPR) repeat protein</fullName>
    </submittedName>
</protein>
<evidence type="ECO:0000256" key="1">
    <source>
        <dbReference type="ARBA" id="ARBA00022737"/>
    </source>
</evidence>
<dbReference type="PANTHER" id="PTHR44858">
    <property type="entry name" value="TETRATRICOPEPTIDE REPEAT PROTEIN 6"/>
    <property type="match status" value="1"/>
</dbReference>
<dbReference type="InterPro" id="IPR011717">
    <property type="entry name" value="TPR-4"/>
</dbReference>
<dbReference type="InterPro" id="IPR050498">
    <property type="entry name" value="Ycf3"/>
</dbReference>
<feature type="repeat" description="TPR" evidence="3">
    <location>
        <begin position="481"/>
        <end position="514"/>
    </location>
</feature>
<gene>
    <name evidence="4" type="ORF">F4556_005781</name>
</gene>
<accession>A0A7W7SJ51</accession>
<dbReference type="SMART" id="SM00028">
    <property type="entry name" value="TPR"/>
    <property type="match status" value="7"/>
</dbReference>
<name>A0A7W7SJ51_9ACTN</name>
<dbReference type="GO" id="GO:0009279">
    <property type="term" value="C:cell outer membrane"/>
    <property type="evidence" value="ECO:0007669"/>
    <property type="project" value="TreeGrafter"/>
</dbReference>
<dbReference type="Proteomes" id="UP000573327">
    <property type="component" value="Unassembled WGS sequence"/>
</dbReference>
<dbReference type="InterPro" id="IPR019734">
    <property type="entry name" value="TPR_rpt"/>
</dbReference>
<dbReference type="InterPro" id="IPR011990">
    <property type="entry name" value="TPR-like_helical_dom_sf"/>
</dbReference>
<dbReference type="PROSITE" id="PS50005">
    <property type="entry name" value="TPR"/>
    <property type="match status" value="4"/>
</dbReference>
<comment type="caution">
    <text evidence="4">The sequence shown here is derived from an EMBL/GenBank/DDBJ whole genome shotgun (WGS) entry which is preliminary data.</text>
</comment>
<evidence type="ECO:0000256" key="3">
    <source>
        <dbReference type="PROSITE-ProRule" id="PRU00339"/>
    </source>
</evidence>
<evidence type="ECO:0000256" key="2">
    <source>
        <dbReference type="ARBA" id="ARBA00022803"/>
    </source>
</evidence>
<dbReference type="Pfam" id="PF13432">
    <property type="entry name" value="TPR_16"/>
    <property type="match status" value="3"/>
</dbReference>
<dbReference type="EMBL" id="JACHJR010000001">
    <property type="protein sequence ID" value="MBB4950246.1"/>
    <property type="molecule type" value="Genomic_DNA"/>
</dbReference>
<dbReference type="GO" id="GO:0042802">
    <property type="term" value="F:identical protein binding"/>
    <property type="evidence" value="ECO:0007669"/>
    <property type="project" value="InterPro"/>
</dbReference>
<keyword evidence="5" id="KW-1185">Reference proteome</keyword>
<dbReference type="RefSeq" id="WP_184921265.1">
    <property type="nucleotide sequence ID" value="NZ_JACHJR010000001.1"/>
</dbReference>
<evidence type="ECO:0000313" key="5">
    <source>
        <dbReference type="Proteomes" id="UP000573327"/>
    </source>
</evidence>
<proteinExistence type="predicted"/>
<organism evidence="4 5">
    <name type="scientific">Kitasatospora gansuensis</name>
    <dbReference type="NCBI Taxonomy" id="258050"/>
    <lineage>
        <taxon>Bacteria</taxon>
        <taxon>Bacillati</taxon>
        <taxon>Actinomycetota</taxon>
        <taxon>Actinomycetes</taxon>
        <taxon>Kitasatosporales</taxon>
        <taxon>Streptomycetaceae</taxon>
        <taxon>Kitasatospora</taxon>
    </lineage>
</organism>
<dbReference type="SUPFAM" id="SSF48452">
    <property type="entry name" value="TPR-like"/>
    <property type="match status" value="2"/>
</dbReference>